<protein>
    <submittedName>
        <fullName evidence="3">Uncharacterized protein LOC118276800 isoform X1</fullName>
    </submittedName>
</protein>
<evidence type="ECO:0000256" key="1">
    <source>
        <dbReference type="SAM" id="SignalP"/>
    </source>
</evidence>
<reference evidence="3" key="1">
    <citation type="submission" date="2025-08" db="UniProtKB">
        <authorList>
            <consortium name="RefSeq"/>
        </authorList>
    </citation>
    <scope>IDENTIFICATION</scope>
    <source>
        <tissue evidence="3">Whole larval tissue</tissue>
    </source>
</reference>
<evidence type="ECO:0000313" key="2">
    <source>
        <dbReference type="Proteomes" id="UP000829999"/>
    </source>
</evidence>
<organism evidence="2 3">
    <name type="scientific">Spodoptera frugiperda</name>
    <name type="common">Fall armyworm</name>
    <dbReference type="NCBI Taxonomy" id="7108"/>
    <lineage>
        <taxon>Eukaryota</taxon>
        <taxon>Metazoa</taxon>
        <taxon>Ecdysozoa</taxon>
        <taxon>Arthropoda</taxon>
        <taxon>Hexapoda</taxon>
        <taxon>Insecta</taxon>
        <taxon>Pterygota</taxon>
        <taxon>Neoptera</taxon>
        <taxon>Endopterygota</taxon>
        <taxon>Lepidoptera</taxon>
        <taxon>Glossata</taxon>
        <taxon>Ditrysia</taxon>
        <taxon>Noctuoidea</taxon>
        <taxon>Noctuidae</taxon>
        <taxon>Amphipyrinae</taxon>
        <taxon>Spodoptera</taxon>
    </lineage>
</organism>
<dbReference type="RefSeq" id="XP_050554505.1">
    <property type="nucleotide sequence ID" value="XM_050698548.1"/>
</dbReference>
<sequence>MARSVALLLVVCLSIVSIVAVPWSFYNFSSFIYGPQQRVTVPVATSTVSSTAVNDNVHEYNIGIGGVSYGTGNAGNGGNFNNLHIGGTGSNTSVAGIPTYVFNLGNGVDGYGSNNGGNGGNFTNITIGGVGVEWHTQQ</sequence>
<accession>A0A9R0EY33</accession>
<keyword evidence="2" id="KW-1185">Reference proteome</keyword>
<name>A0A9R0EY33_SPOFR</name>
<gene>
    <name evidence="3" type="primary">LOC118276800</name>
</gene>
<feature type="chain" id="PRO_5040239590" evidence="1">
    <location>
        <begin position="21"/>
        <end position="138"/>
    </location>
</feature>
<evidence type="ECO:0000313" key="3">
    <source>
        <dbReference type="RefSeq" id="XP_050554505.1"/>
    </source>
</evidence>
<dbReference type="AlphaFoldDB" id="A0A9R0EY33"/>
<proteinExistence type="predicted"/>
<dbReference type="Proteomes" id="UP000829999">
    <property type="component" value="Chromosome 15"/>
</dbReference>
<keyword evidence="1" id="KW-0732">Signal</keyword>
<dbReference type="GeneID" id="118276800"/>
<feature type="signal peptide" evidence="1">
    <location>
        <begin position="1"/>
        <end position="20"/>
    </location>
</feature>